<dbReference type="AlphaFoldDB" id="A0A370CIG8"/>
<reference evidence="2 3" key="2">
    <citation type="journal article" date="2018" name="J. Invertebr. Pathol.">
        <title>'Candidatus Aquirickettsiella gammari' (Gammaproteobacteria: Legionellales: Coxiellaceae): A bacterial pathogen of the freshwater crustacean Gammarus fossarum (Malacostraca: Amphipoda).</title>
        <authorList>
            <person name="Bojko J."/>
            <person name="Dunn A.M."/>
            <person name="Stebbing P.D."/>
            <person name="van Aerle R."/>
            <person name="Bacela-Spychalska K."/>
            <person name="Bean T.P."/>
            <person name="Urrutia A."/>
            <person name="Stentiford G.D."/>
        </authorList>
    </citation>
    <scope>NUCLEOTIDE SEQUENCE [LARGE SCALE GENOMIC DNA]</scope>
    <source>
        <strain evidence="2">RA15029</strain>
    </source>
</reference>
<organism evidence="2 3">
    <name type="scientific">Candidatus Aquirickettsiella gammari</name>
    <dbReference type="NCBI Taxonomy" id="2016198"/>
    <lineage>
        <taxon>Bacteria</taxon>
        <taxon>Pseudomonadati</taxon>
        <taxon>Pseudomonadota</taxon>
        <taxon>Gammaproteobacteria</taxon>
        <taxon>Legionellales</taxon>
        <taxon>Coxiellaceae</taxon>
        <taxon>Candidatus Aquirickettsiella</taxon>
    </lineage>
</organism>
<proteinExistence type="predicted"/>
<dbReference type="Proteomes" id="UP000226429">
    <property type="component" value="Unassembled WGS sequence"/>
</dbReference>
<evidence type="ECO:0000256" key="1">
    <source>
        <dbReference type="SAM" id="Phobius"/>
    </source>
</evidence>
<reference evidence="2 3" key="1">
    <citation type="journal article" date="2017" name="Int. J. Syst. Evol. Microbiol.">
        <title>Aquarickettsiella crustaci n. gen. n. sp. (Gammaproteobacteria: Legionellales: Coxiellaceae); a bacterial pathogen of the freshwater crustacean: Gammarus fossarum (Malacostraca: Amphipoda).</title>
        <authorList>
            <person name="Bojko J."/>
            <person name="Dunn A.M."/>
            <person name="Stebbing P.D."/>
            <person name="Van Aerle R."/>
            <person name="Bacela-Spychalska K."/>
            <person name="Bean T.P."/>
            <person name="Stentiford G.D."/>
        </authorList>
    </citation>
    <scope>NUCLEOTIDE SEQUENCE [LARGE SCALE GENOMIC DNA]</scope>
    <source>
        <strain evidence="2">RA15029</strain>
    </source>
</reference>
<feature type="transmembrane region" description="Helical" evidence="1">
    <location>
        <begin position="20"/>
        <end position="40"/>
    </location>
</feature>
<name>A0A370CIG8_9COXI</name>
<sequence length="132" mass="15214">MRLIKKIKVQLLLNNYQQGFSLIEVMVAALILSFGLLGFAQGQLMAFRTSQHAYLLGLADLKNNELAERLRICGIQSRCIQQELSLWKAEVNKSFPDGKAQISVKDLNYQSRIQWFSPDYQPTLFLYLLFQL</sequence>
<dbReference type="InterPro" id="IPR012902">
    <property type="entry name" value="N_methyl_site"/>
</dbReference>
<evidence type="ECO:0000313" key="2">
    <source>
        <dbReference type="EMBL" id="RDH40651.1"/>
    </source>
</evidence>
<gene>
    <name evidence="2" type="ORF">CFE62_002525</name>
</gene>
<dbReference type="NCBIfam" id="TIGR02532">
    <property type="entry name" value="IV_pilin_GFxxxE"/>
    <property type="match status" value="1"/>
</dbReference>
<evidence type="ECO:0000313" key="3">
    <source>
        <dbReference type="Proteomes" id="UP000226429"/>
    </source>
</evidence>
<keyword evidence="3" id="KW-1185">Reference proteome</keyword>
<keyword evidence="1" id="KW-1133">Transmembrane helix</keyword>
<keyword evidence="1" id="KW-0812">Transmembrane</keyword>
<dbReference type="Pfam" id="PF07963">
    <property type="entry name" value="N_methyl"/>
    <property type="match status" value="1"/>
</dbReference>
<accession>A0A370CIG8</accession>
<keyword evidence="1" id="KW-0472">Membrane</keyword>
<protein>
    <submittedName>
        <fullName evidence="2">Prepilin-type N-terminal cleavage/methylation domain-containing protein</fullName>
    </submittedName>
</protein>
<dbReference type="EMBL" id="NMOS02000005">
    <property type="protein sequence ID" value="RDH40651.1"/>
    <property type="molecule type" value="Genomic_DNA"/>
</dbReference>
<comment type="caution">
    <text evidence="2">The sequence shown here is derived from an EMBL/GenBank/DDBJ whole genome shotgun (WGS) entry which is preliminary data.</text>
</comment>